<evidence type="ECO:0000313" key="11">
    <source>
        <dbReference type="EMBL" id="MBS4192966.1"/>
    </source>
</evidence>
<dbReference type="InterPro" id="IPR001952">
    <property type="entry name" value="Alkaline_phosphatase"/>
</dbReference>
<evidence type="ECO:0000256" key="9">
    <source>
        <dbReference type="RuleBase" id="RU003946"/>
    </source>
</evidence>
<keyword evidence="4" id="KW-0597">Phosphoprotein</keyword>
<feature type="signal peptide" evidence="10">
    <location>
        <begin position="1"/>
        <end position="35"/>
    </location>
</feature>
<sequence>MKKKSIKKKLIPFAVVSSLALGALVGSFSVPTADAKSNNQNSNNGKAKNVIFMVPDGYSASYATNYRWYKGEETVLDSMLVGMHRTYSANTEITDSAAAGTAMATGVKTNNGMISTSPDGKELKTILEAAEENGKSSGLVATSTITHATPAVFASHVASRSNEADIAPQLLENGVDVLLGGGKQYFPESLLNEASENGYQYVTNQEELKNVKKADKLIGLFAEDGMAPELDRDETNQPSLAEMTESALDILKKDKDGFFLMVEGSQIDWAGHDNDAAWAMKDSEAFELAVEEAVEFAKKDGNTLVVVAGDHDTGGMSVGGYGKGDANLEVLRNVSATGDFMESKLNADRSNVKEIVKQYTNLDLTDAEAERIKTAKTPSMAINQVVSERAIVGWTSTGHTGTDVPLYAFGPGSHLFNGLHENTDLPVLMAEAMKIKFNPGK</sequence>
<reference evidence="11 12" key="1">
    <citation type="submission" date="2021-05" db="EMBL/GenBank/DDBJ databases">
        <title>Novel Bacillus species.</title>
        <authorList>
            <person name="Liu G."/>
        </authorList>
    </citation>
    <scope>NUCLEOTIDE SEQUENCE [LARGE SCALE GENOMIC DNA]</scope>
    <source>
        <strain evidence="11 12">FJAT-49705</strain>
    </source>
</reference>
<keyword evidence="10" id="KW-0732">Signal</keyword>
<proteinExistence type="inferred from homology"/>
<keyword evidence="5" id="KW-0479">Metal-binding</keyword>
<dbReference type="PANTHER" id="PTHR11596">
    <property type="entry name" value="ALKALINE PHOSPHATASE"/>
    <property type="match status" value="1"/>
</dbReference>
<dbReference type="InterPro" id="IPR017850">
    <property type="entry name" value="Alkaline_phosphatase_core_sf"/>
</dbReference>
<evidence type="ECO:0000256" key="5">
    <source>
        <dbReference type="ARBA" id="ARBA00022723"/>
    </source>
</evidence>
<dbReference type="PANTHER" id="PTHR11596:SF5">
    <property type="entry name" value="ALKALINE PHOSPHATASE"/>
    <property type="match status" value="1"/>
</dbReference>
<evidence type="ECO:0000256" key="2">
    <source>
        <dbReference type="ARBA" id="ARBA00001947"/>
    </source>
</evidence>
<dbReference type="InterPro" id="IPR018299">
    <property type="entry name" value="Alkaline_phosphatase_AS"/>
</dbReference>
<organism evidence="11 12">
    <name type="scientific">Cytobacillus citreus</name>
    <dbReference type="NCBI Taxonomy" id="2833586"/>
    <lineage>
        <taxon>Bacteria</taxon>
        <taxon>Bacillati</taxon>
        <taxon>Bacillota</taxon>
        <taxon>Bacilli</taxon>
        <taxon>Bacillales</taxon>
        <taxon>Bacillaceae</taxon>
        <taxon>Cytobacillus</taxon>
    </lineage>
</organism>
<keyword evidence="12" id="KW-1185">Reference proteome</keyword>
<dbReference type="Gene3D" id="3.40.720.10">
    <property type="entry name" value="Alkaline Phosphatase, subunit A"/>
    <property type="match status" value="1"/>
</dbReference>
<dbReference type="EMBL" id="JAGYPM010000007">
    <property type="protein sequence ID" value="MBS4192966.1"/>
    <property type="molecule type" value="Genomic_DNA"/>
</dbReference>
<evidence type="ECO:0000256" key="10">
    <source>
        <dbReference type="SAM" id="SignalP"/>
    </source>
</evidence>
<evidence type="ECO:0000313" key="12">
    <source>
        <dbReference type="Proteomes" id="UP000681027"/>
    </source>
</evidence>
<comment type="cofactor">
    <cofactor evidence="1">
        <name>Mg(2+)</name>
        <dbReference type="ChEBI" id="CHEBI:18420"/>
    </cofactor>
</comment>
<protein>
    <submittedName>
        <fullName evidence="11">Alkaline phosphatase</fullName>
    </submittedName>
</protein>
<keyword evidence="6" id="KW-0378">Hydrolase</keyword>
<dbReference type="CDD" id="cd16012">
    <property type="entry name" value="ALP"/>
    <property type="match status" value="1"/>
</dbReference>
<evidence type="ECO:0000256" key="6">
    <source>
        <dbReference type="ARBA" id="ARBA00022801"/>
    </source>
</evidence>
<evidence type="ECO:0000256" key="3">
    <source>
        <dbReference type="ARBA" id="ARBA00005984"/>
    </source>
</evidence>
<comment type="cofactor">
    <cofactor evidence="2">
        <name>Zn(2+)</name>
        <dbReference type="ChEBI" id="CHEBI:29105"/>
    </cofactor>
</comment>
<dbReference type="RefSeq" id="WP_213104410.1">
    <property type="nucleotide sequence ID" value="NZ_JAGYPM010000007.1"/>
</dbReference>
<evidence type="ECO:0000256" key="1">
    <source>
        <dbReference type="ARBA" id="ARBA00001946"/>
    </source>
</evidence>
<evidence type="ECO:0000256" key="4">
    <source>
        <dbReference type="ARBA" id="ARBA00022553"/>
    </source>
</evidence>
<dbReference type="Gene3D" id="1.10.60.40">
    <property type="match status" value="1"/>
</dbReference>
<dbReference type="SUPFAM" id="SSF53649">
    <property type="entry name" value="Alkaline phosphatase-like"/>
    <property type="match status" value="1"/>
</dbReference>
<feature type="chain" id="PRO_5045914181" evidence="10">
    <location>
        <begin position="36"/>
        <end position="441"/>
    </location>
</feature>
<dbReference type="PROSITE" id="PS00123">
    <property type="entry name" value="ALKALINE_PHOSPHATASE"/>
    <property type="match status" value="1"/>
</dbReference>
<evidence type="ECO:0000256" key="8">
    <source>
        <dbReference type="ARBA" id="ARBA00022842"/>
    </source>
</evidence>
<dbReference type="Pfam" id="PF00245">
    <property type="entry name" value="Alk_phosphatase"/>
    <property type="match status" value="1"/>
</dbReference>
<comment type="similarity">
    <text evidence="3 9">Belongs to the alkaline phosphatase family.</text>
</comment>
<dbReference type="Proteomes" id="UP000681027">
    <property type="component" value="Unassembled WGS sequence"/>
</dbReference>
<dbReference type="PRINTS" id="PR00113">
    <property type="entry name" value="ALKPHPHTASE"/>
</dbReference>
<evidence type="ECO:0000256" key="7">
    <source>
        <dbReference type="ARBA" id="ARBA00022833"/>
    </source>
</evidence>
<comment type="caution">
    <text evidence="11">The sequence shown here is derived from an EMBL/GenBank/DDBJ whole genome shotgun (WGS) entry which is preliminary data.</text>
</comment>
<dbReference type="SMART" id="SM00098">
    <property type="entry name" value="alkPPc"/>
    <property type="match status" value="1"/>
</dbReference>
<keyword evidence="7" id="KW-0862">Zinc</keyword>
<name>A0ABS5NZE9_9BACI</name>
<gene>
    <name evidence="11" type="ORF">KHA94_22900</name>
</gene>
<keyword evidence="8" id="KW-0460">Magnesium</keyword>
<accession>A0ABS5NZE9</accession>